<dbReference type="Proteomes" id="UP000054560">
    <property type="component" value="Unassembled WGS sequence"/>
</dbReference>
<dbReference type="EMBL" id="KQ242565">
    <property type="protein sequence ID" value="KNC78063.1"/>
    <property type="molecule type" value="Genomic_DNA"/>
</dbReference>
<reference evidence="2 3" key="1">
    <citation type="submission" date="2011-02" db="EMBL/GenBank/DDBJ databases">
        <title>The Genome Sequence of Sphaeroforma arctica JP610.</title>
        <authorList>
            <consortium name="The Broad Institute Genome Sequencing Platform"/>
            <person name="Russ C."/>
            <person name="Cuomo C."/>
            <person name="Young S.K."/>
            <person name="Zeng Q."/>
            <person name="Gargeya S."/>
            <person name="Alvarado L."/>
            <person name="Berlin A."/>
            <person name="Chapman S.B."/>
            <person name="Chen Z."/>
            <person name="Freedman E."/>
            <person name="Gellesch M."/>
            <person name="Goldberg J."/>
            <person name="Griggs A."/>
            <person name="Gujja S."/>
            <person name="Heilman E."/>
            <person name="Heiman D."/>
            <person name="Howarth C."/>
            <person name="Mehta T."/>
            <person name="Neiman D."/>
            <person name="Pearson M."/>
            <person name="Roberts A."/>
            <person name="Saif S."/>
            <person name="Shea T."/>
            <person name="Shenoy N."/>
            <person name="Sisk P."/>
            <person name="Stolte C."/>
            <person name="Sykes S."/>
            <person name="White J."/>
            <person name="Yandava C."/>
            <person name="Burger G."/>
            <person name="Gray M.W."/>
            <person name="Holland P.W.H."/>
            <person name="King N."/>
            <person name="Lang F.B.F."/>
            <person name="Roger A.J."/>
            <person name="Ruiz-Trillo I."/>
            <person name="Haas B."/>
            <person name="Nusbaum C."/>
            <person name="Birren B."/>
        </authorList>
    </citation>
    <scope>NUCLEOTIDE SEQUENCE [LARGE SCALE GENOMIC DNA]</scope>
    <source>
        <strain evidence="2 3">JP610</strain>
    </source>
</reference>
<evidence type="ECO:0000256" key="1">
    <source>
        <dbReference type="SAM" id="MobiDB-lite"/>
    </source>
</evidence>
<name>A0A0L0FQ25_9EUKA</name>
<proteinExistence type="predicted"/>
<sequence>MSSFVTNRAKNMVSALLEKHASNNPSNTWKHALNCLSRDRELLSESQVTTEPAREQESANDSTFGSDVSFYASHSDAADTDRESDLAAIVSDANTIASQQTLPVDTTAD</sequence>
<organism evidence="2 3">
    <name type="scientific">Sphaeroforma arctica JP610</name>
    <dbReference type="NCBI Taxonomy" id="667725"/>
    <lineage>
        <taxon>Eukaryota</taxon>
        <taxon>Ichthyosporea</taxon>
        <taxon>Ichthyophonida</taxon>
        <taxon>Sphaeroforma</taxon>
    </lineage>
</organism>
<dbReference type="RefSeq" id="XP_014151965.1">
    <property type="nucleotide sequence ID" value="XM_014296490.1"/>
</dbReference>
<accession>A0A0L0FQ25</accession>
<dbReference type="AlphaFoldDB" id="A0A0L0FQ25"/>
<protein>
    <submittedName>
        <fullName evidence="2">Uncharacterized protein</fullName>
    </submittedName>
</protein>
<keyword evidence="3" id="KW-1185">Reference proteome</keyword>
<gene>
    <name evidence="2" type="ORF">SARC_09484</name>
</gene>
<evidence type="ECO:0000313" key="2">
    <source>
        <dbReference type="EMBL" id="KNC78063.1"/>
    </source>
</evidence>
<feature type="region of interest" description="Disordered" evidence="1">
    <location>
        <begin position="43"/>
        <end position="67"/>
    </location>
</feature>
<dbReference type="GeneID" id="25909988"/>
<evidence type="ECO:0000313" key="3">
    <source>
        <dbReference type="Proteomes" id="UP000054560"/>
    </source>
</evidence>